<dbReference type="InterPro" id="IPR045007">
    <property type="entry name" value="LSB5"/>
</dbReference>
<dbReference type="SUPFAM" id="SSF89009">
    <property type="entry name" value="GAT-like domain"/>
    <property type="match status" value="1"/>
</dbReference>
<sequence length="475" mass="52905">MPIFNEKPFTSITVKINQLCQAGRNEEIDDTLELHLSNLIELIKVQPQSGASEAARAIRKKIKYGGAVEEQLRALNILELLLLNSGHKIGPIIARDDKLVEVLKGVISGHGRTGTGGGYGPKVVKRAMNMAIGWKSEFDGLDGYKYMQQLHKAIPKKQRILESSSSRRDKDRRERSQSDSDNDSDDGIDPYDDDFALSEPKSKRETRSSQARSPKAPPPRPTTASPYSVNSKDRSRREEEKTKKKQKKNKRSKNGIIYADEQYGIPQINYKKEAPKIEKLLSDANAQCIQLDNKLQHVVSPGNDAATLEIFEACKQSRRKVLKYLQFVGAGDPTGKSREVVEMDEKYLARLIRANEDLVETFKKFDTRAGRHLNTAPDVDDGDGEEWSESDESYYSSEEEEESIIGDDSIASRLQAATMDEPKRAAPPPPPTTITTTTNSGDKSLQSGFQAKPKLDKTETNDSFGGDPFGDTNEV</sequence>
<dbReference type="PROSITE" id="PS50179">
    <property type="entry name" value="VHS"/>
    <property type="match status" value="1"/>
</dbReference>
<dbReference type="SMART" id="SM00288">
    <property type="entry name" value="VHS"/>
    <property type="match status" value="1"/>
</dbReference>
<feature type="compositionally biased region" description="Acidic residues" evidence="1">
    <location>
        <begin position="378"/>
        <end position="405"/>
    </location>
</feature>
<feature type="compositionally biased region" description="Acidic residues" evidence="1">
    <location>
        <begin position="180"/>
        <end position="196"/>
    </location>
</feature>
<feature type="region of interest" description="Disordered" evidence="1">
    <location>
        <begin position="155"/>
        <end position="255"/>
    </location>
</feature>
<feature type="compositionally biased region" description="Polar residues" evidence="1">
    <location>
        <begin position="439"/>
        <end position="449"/>
    </location>
</feature>
<dbReference type="InterPro" id="IPR002014">
    <property type="entry name" value="VHS_dom"/>
</dbReference>
<dbReference type="RefSeq" id="XP_066830677.1">
    <property type="nucleotide sequence ID" value="XM_066973882.1"/>
</dbReference>
<evidence type="ECO:0000313" key="4">
    <source>
        <dbReference type="Proteomes" id="UP001497383"/>
    </source>
</evidence>
<evidence type="ECO:0000259" key="2">
    <source>
        <dbReference type="PROSITE" id="PS50179"/>
    </source>
</evidence>
<feature type="domain" description="VHS" evidence="2">
    <location>
        <begin position="41"/>
        <end position="162"/>
    </location>
</feature>
<evidence type="ECO:0000313" key="3">
    <source>
        <dbReference type="EMBL" id="CAK9439639.1"/>
    </source>
</evidence>
<dbReference type="EMBL" id="OZ022408">
    <property type="protein sequence ID" value="CAK9439639.1"/>
    <property type="molecule type" value="Genomic_DNA"/>
</dbReference>
<name>A0ABP0ZQQ1_9ASCO</name>
<accession>A0ABP0ZQQ1</accession>
<dbReference type="PANTHER" id="PTHR47789:SF1">
    <property type="entry name" value="LAS SEVENTEEN-BINDING PROTEIN 5"/>
    <property type="match status" value="1"/>
</dbReference>
<dbReference type="GeneID" id="92208935"/>
<feature type="compositionally biased region" description="Basic and acidic residues" evidence="1">
    <location>
        <begin position="231"/>
        <end position="242"/>
    </location>
</feature>
<organism evidence="3 4">
    <name type="scientific">Lodderomyces beijingensis</name>
    <dbReference type="NCBI Taxonomy" id="1775926"/>
    <lineage>
        <taxon>Eukaryota</taxon>
        <taxon>Fungi</taxon>
        <taxon>Dikarya</taxon>
        <taxon>Ascomycota</taxon>
        <taxon>Saccharomycotina</taxon>
        <taxon>Pichiomycetes</taxon>
        <taxon>Debaryomycetaceae</taxon>
        <taxon>Candida/Lodderomyces clade</taxon>
        <taxon>Lodderomyces</taxon>
    </lineage>
</organism>
<feature type="region of interest" description="Disordered" evidence="1">
    <location>
        <begin position="372"/>
        <end position="475"/>
    </location>
</feature>
<dbReference type="PANTHER" id="PTHR47789">
    <property type="entry name" value="LAS SEVENTEEN-BINDING PROTEIN 5"/>
    <property type="match status" value="1"/>
</dbReference>
<dbReference type="Pfam" id="PF00790">
    <property type="entry name" value="VHS"/>
    <property type="match status" value="1"/>
</dbReference>
<protein>
    <recommendedName>
        <fullName evidence="2">VHS domain-containing protein</fullName>
    </recommendedName>
</protein>
<keyword evidence="4" id="KW-1185">Reference proteome</keyword>
<evidence type="ECO:0000256" key="1">
    <source>
        <dbReference type="SAM" id="MobiDB-lite"/>
    </source>
</evidence>
<reference evidence="3 4" key="1">
    <citation type="submission" date="2024-03" db="EMBL/GenBank/DDBJ databases">
        <authorList>
            <person name="Brejova B."/>
        </authorList>
    </citation>
    <scope>NUCLEOTIDE SEQUENCE [LARGE SCALE GENOMIC DNA]</scope>
    <source>
        <strain evidence="3 4">CBS 14171</strain>
    </source>
</reference>
<proteinExistence type="predicted"/>
<dbReference type="Proteomes" id="UP001497383">
    <property type="component" value="Chromosome 4"/>
</dbReference>
<dbReference type="Gene3D" id="1.25.40.90">
    <property type="match status" value="1"/>
</dbReference>
<feature type="compositionally biased region" description="Basic and acidic residues" evidence="1">
    <location>
        <begin position="165"/>
        <end position="178"/>
    </location>
</feature>
<dbReference type="SUPFAM" id="SSF48464">
    <property type="entry name" value="ENTH/VHS domain"/>
    <property type="match status" value="1"/>
</dbReference>
<feature type="compositionally biased region" description="Basic residues" evidence="1">
    <location>
        <begin position="243"/>
        <end position="253"/>
    </location>
</feature>
<dbReference type="InterPro" id="IPR008942">
    <property type="entry name" value="ENTH_VHS"/>
</dbReference>
<gene>
    <name evidence="3" type="ORF">LODBEIA_P37390</name>
</gene>
<dbReference type="CDD" id="cd16980">
    <property type="entry name" value="VHS_Lsb5"/>
    <property type="match status" value="1"/>
</dbReference>